<name>A0AAD9PDK2_RIDPI</name>
<dbReference type="Proteomes" id="UP001209878">
    <property type="component" value="Unassembled WGS sequence"/>
</dbReference>
<dbReference type="AlphaFoldDB" id="A0AAD9PDK2"/>
<evidence type="ECO:0000256" key="1">
    <source>
        <dbReference type="ARBA" id="ARBA00023125"/>
    </source>
</evidence>
<feature type="region of interest" description="Disordered" evidence="2">
    <location>
        <begin position="243"/>
        <end position="721"/>
    </location>
</feature>
<organism evidence="4 5">
    <name type="scientific">Ridgeia piscesae</name>
    <name type="common">Tubeworm</name>
    <dbReference type="NCBI Taxonomy" id="27915"/>
    <lineage>
        <taxon>Eukaryota</taxon>
        <taxon>Metazoa</taxon>
        <taxon>Spiralia</taxon>
        <taxon>Lophotrochozoa</taxon>
        <taxon>Annelida</taxon>
        <taxon>Polychaeta</taxon>
        <taxon>Sedentaria</taxon>
        <taxon>Canalipalpata</taxon>
        <taxon>Sabellida</taxon>
        <taxon>Siboglinidae</taxon>
        <taxon>Ridgeia</taxon>
    </lineage>
</organism>
<proteinExistence type="predicted"/>
<feature type="compositionally biased region" description="Low complexity" evidence="2">
    <location>
        <begin position="282"/>
        <end position="292"/>
    </location>
</feature>
<dbReference type="InterPro" id="IPR009057">
    <property type="entry name" value="Homeodomain-like_sf"/>
</dbReference>
<keyword evidence="1" id="KW-0238">DNA-binding</keyword>
<evidence type="ECO:0000313" key="5">
    <source>
        <dbReference type="Proteomes" id="UP001209878"/>
    </source>
</evidence>
<evidence type="ECO:0000256" key="2">
    <source>
        <dbReference type="SAM" id="MobiDB-lite"/>
    </source>
</evidence>
<protein>
    <recommendedName>
        <fullName evidence="3">HTH CENPB-type domain-containing protein</fullName>
    </recommendedName>
</protein>
<feature type="compositionally biased region" description="Acidic residues" evidence="2">
    <location>
        <begin position="452"/>
        <end position="462"/>
    </location>
</feature>
<feature type="compositionally biased region" description="Polar residues" evidence="2">
    <location>
        <begin position="247"/>
        <end position="267"/>
    </location>
</feature>
<feature type="compositionally biased region" description="Basic and acidic residues" evidence="2">
    <location>
        <begin position="416"/>
        <end position="434"/>
    </location>
</feature>
<dbReference type="Gene3D" id="1.10.10.60">
    <property type="entry name" value="Homeodomain-like"/>
    <property type="match status" value="2"/>
</dbReference>
<feature type="compositionally biased region" description="Basic and acidic residues" evidence="2">
    <location>
        <begin position="603"/>
        <end position="616"/>
    </location>
</feature>
<gene>
    <name evidence="4" type="ORF">NP493_23g02039</name>
</gene>
<sequence>MCDPVTSPEGASVDPMIERDSSPEPGEITEAGTTSMRASYDTSFKLKVIDKAAELGSNRRAAAYFGIHEKQVRCWRSVSEELLKSQATTRRMHGAGRPLADKSLDDKLLALIRQMQDTGGAIRWTVVKQRARELSKGPDFKASWGWLQAFKTRHGFTAAPGMDSSKSDRVEKEVPSLFGALGLIKKAQKQRPYKRRGPKRILPVVPDKTVPLVDEKPQKTKPKWMSMKARELRASRSKYSIFDGGIRSTQSGNQSKQKSNTVTSETNGAVYIKTEATDDTADTSTDVADTAVGVNESREGRGEECGVSPSSKADDTMEDATDATSGATEGDVVRNKNGETSVEEDLAQGDSSVDRTSEKGEDGVRVGASSNGDKATSMNEAEDSVLNDTDDTTATTTTTTGNGNDNCTEENGSNNDKNDVMGEDSIKSCARREEAETEAQLDDKTEPKSSVVEEEPSDSPEEEGSRTETQPDKDSGSANTFSDSVAGDGTNLISVTDSPTKPCDPEPPGGSIDTPQSVHSLASSETETSVQRDSETTPSSASGSVSTVDKSSVEEPTQDVTGRVLEESPLPSPREDKPMTTVASNKTSSSSTLANSRSQNSAHRTEHWNHAGDHRNKSSSYSQRDSPYGNRDQRDYNSHRHQGDDSDRHRDHSRDRYSSSPRDRYYRDSNRSDRNNQSGNRSHHDNRSYHGDGGYGRKNTDHHGNRRGGGRGAYYGSPNYY</sequence>
<evidence type="ECO:0000259" key="3">
    <source>
        <dbReference type="PROSITE" id="PS51253"/>
    </source>
</evidence>
<keyword evidence="5" id="KW-1185">Reference proteome</keyword>
<feature type="compositionally biased region" description="Basic and acidic residues" evidence="2">
    <location>
        <begin position="463"/>
        <end position="475"/>
    </location>
</feature>
<feature type="compositionally biased region" description="Acidic residues" evidence="2">
    <location>
        <begin position="380"/>
        <end position="391"/>
    </location>
</feature>
<feature type="compositionally biased region" description="Low complexity" evidence="2">
    <location>
        <begin position="580"/>
        <end position="601"/>
    </location>
</feature>
<feature type="compositionally biased region" description="Low complexity" evidence="2">
    <location>
        <begin position="392"/>
        <end position="406"/>
    </location>
</feature>
<dbReference type="Pfam" id="PF09607">
    <property type="entry name" value="BrkDBD"/>
    <property type="match status" value="1"/>
</dbReference>
<feature type="compositionally biased region" description="Polar residues" evidence="2">
    <location>
        <begin position="536"/>
        <end position="560"/>
    </location>
</feature>
<feature type="compositionally biased region" description="Basic and acidic residues" evidence="2">
    <location>
        <begin position="631"/>
        <end position="674"/>
    </location>
</feature>
<dbReference type="SUPFAM" id="SSF46689">
    <property type="entry name" value="Homeodomain-like"/>
    <property type="match status" value="1"/>
</dbReference>
<feature type="domain" description="HTH CENPB-type" evidence="3">
    <location>
        <begin position="92"/>
        <end position="160"/>
    </location>
</feature>
<feature type="compositionally biased region" description="Polar residues" evidence="2">
    <location>
        <begin position="368"/>
        <end position="379"/>
    </location>
</feature>
<reference evidence="4" key="1">
    <citation type="journal article" date="2023" name="Mol. Biol. Evol.">
        <title>Third-Generation Sequencing Reveals the Adaptive Role of the Epigenome in Three Deep-Sea Polychaetes.</title>
        <authorList>
            <person name="Perez M."/>
            <person name="Aroh O."/>
            <person name="Sun Y."/>
            <person name="Lan Y."/>
            <person name="Juniper S.K."/>
            <person name="Young C.R."/>
            <person name="Angers B."/>
            <person name="Qian P.Y."/>
        </authorList>
    </citation>
    <scope>NUCLEOTIDE SEQUENCE</scope>
    <source>
        <strain evidence="4">R07B-5</strain>
    </source>
</reference>
<dbReference type="EMBL" id="JAODUO010000023">
    <property type="protein sequence ID" value="KAK2192753.1"/>
    <property type="molecule type" value="Genomic_DNA"/>
</dbReference>
<feature type="region of interest" description="Disordered" evidence="2">
    <location>
        <begin position="1"/>
        <end position="35"/>
    </location>
</feature>
<comment type="caution">
    <text evidence="4">The sequence shown here is derived from an EMBL/GenBank/DDBJ whole genome shotgun (WGS) entry which is preliminary data.</text>
</comment>
<accession>A0AAD9PDK2</accession>
<feature type="compositionally biased region" description="Polar residues" evidence="2">
    <location>
        <begin position="513"/>
        <end position="529"/>
    </location>
</feature>
<dbReference type="Pfam" id="PF03221">
    <property type="entry name" value="HTH_Tnp_Tc5"/>
    <property type="match status" value="1"/>
</dbReference>
<dbReference type="InterPro" id="IPR018586">
    <property type="entry name" value="Brinker_DNA-bd"/>
</dbReference>
<dbReference type="GO" id="GO:0003677">
    <property type="term" value="F:DNA binding"/>
    <property type="evidence" value="ECO:0007669"/>
    <property type="project" value="UniProtKB-KW"/>
</dbReference>
<dbReference type="PROSITE" id="PS51253">
    <property type="entry name" value="HTH_CENPB"/>
    <property type="match status" value="1"/>
</dbReference>
<evidence type="ECO:0000313" key="4">
    <source>
        <dbReference type="EMBL" id="KAK2192753.1"/>
    </source>
</evidence>
<dbReference type="InterPro" id="IPR006600">
    <property type="entry name" value="HTH_CenpB_DNA-bd_dom"/>
</dbReference>
<feature type="compositionally biased region" description="Basic and acidic residues" evidence="2">
    <location>
        <begin position="352"/>
        <end position="364"/>
    </location>
</feature>